<dbReference type="InterPro" id="IPR000086">
    <property type="entry name" value="NUDIX_hydrolase_dom"/>
</dbReference>
<dbReference type="SUPFAM" id="SSF55811">
    <property type="entry name" value="Nudix"/>
    <property type="match status" value="1"/>
</dbReference>
<dbReference type="PROSITE" id="PS51462">
    <property type="entry name" value="NUDIX"/>
    <property type="match status" value="1"/>
</dbReference>
<organism evidence="2 3">
    <name type="scientific">Candidatus Kaiserbacteria bacterium RIFCSPLOWO2_01_FULL_50_24</name>
    <dbReference type="NCBI Taxonomy" id="1798507"/>
    <lineage>
        <taxon>Bacteria</taxon>
        <taxon>Candidatus Kaiseribacteriota</taxon>
    </lineage>
</organism>
<proteinExistence type="predicted"/>
<dbReference type="STRING" id="1798507.A3A34_01360"/>
<accession>A0A1F6EIK0</accession>
<dbReference type="Gene3D" id="3.90.79.10">
    <property type="entry name" value="Nucleoside Triphosphate Pyrophosphohydrolase"/>
    <property type="match status" value="1"/>
</dbReference>
<dbReference type="Pfam" id="PF00293">
    <property type="entry name" value="NUDIX"/>
    <property type="match status" value="1"/>
</dbReference>
<dbReference type="InterPro" id="IPR015797">
    <property type="entry name" value="NUDIX_hydrolase-like_dom_sf"/>
</dbReference>
<name>A0A1F6EIK0_9BACT</name>
<comment type="caution">
    <text evidence="2">The sequence shown here is derived from an EMBL/GenBank/DDBJ whole genome shotgun (WGS) entry which is preliminary data.</text>
</comment>
<dbReference type="EMBL" id="MFLU01000018">
    <property type="protein sequence ID" value="OGG73490.1"/>
    <property type="molecule type" value="Genomic_DNA"/>
</dbReference>
<evidence type="ECO:0000313" key="2">
    <source>
        <dbReference type="EMBL" id="OGG73490.1"/>
    </source>
</evidence>
<feature type="domain" description="Nudix hydrolase" evidence="1">
    <location>
        <begin position="5"/>
        <end position="135"/>
    </location>
</feature>
<reference evidence="2 3" key="1">
    <citation type="journal article" date="2016" name="Nat. Commun.">
        <title>Thousands of microbial genomes shed light on interconnected biogeochemical processes in an aquifer system.</title>
        <authorList>
            <person name="Anantharaman K."/>
            <person name="Brown C.T."/>
            <person name="Hug L.A."/>
            <person name="Sharon I."/>
            <person name="Castelle C.J."/>
            <person name="Probst A.J."/>
            <person name="Thomas B.C."/>
            <person name="Singh A."/>
            <person name="Wilkins M.J."/>
            <person name="Karaoz U."/>
            <person name="Brodie E.L."/>
            <person name="Williams K.H."/>
            <person name="Hubbard S.S."/>
            <person name="Banfield J.F."/>
        </authorList>
    </citation>
    <scope>NUCLEOTIDE SEQUENCE [LARGE SCALE GENOMIC DNA]</scope>
</reference>
<dbReference type="AlphaFoldDB" id="A0A1F6EIK0"/>
<evidence type="ECO:0000313" key="3">
    <source>
        <dbReference type="Proteomes" id="UP000178587"/>
    </source>
</evidence>
<dbReference type="CDD" id="cd02883">
    <property type="entry name" value="NUDIX_Hydrolase"/>
    <property type="match status" value="1"/>
</dbReference>
<protein>
    <recommendedName>
        <fullName evidence="1">Nudix hydrolase domain-containing protein</fullName>
    </recommendedName>
</protein>
<gene>
    <name evidence="2" type="ORF">A3A34_01360</name>
</gene>
<dbReference type="Proteomes" id="UP000178587">
    <property type="component" value="Unassembled WGS sequence"/>
</dbReference>
<evidence type="ECO:0000259" key="1">
    <source>
        <dbReference type="PROSITE" id="PS51462"/>
    </source>
</evidence>
<sequence length="171" mass="18721">MAKQCDNKSVGVIIRDGERTLIIKRKNYPVACACVAGHLDGDSPLDAAMKETGEEVGLHVEPARFMERITALKLANPCKRDGGLGHEWYVYEVDAPVVVPKAGSDAKEALWTTPAELTALMKRTEDVAKKHGVRTEDLARSTPAIVSDSEWSANPGLEPVWVVLFRLLQSQ</sequence>